<evidence type="ECO:0000259" key="9">
    <source>
        <dbReference type="Pfam" id="PF05567"/>
    </source>
</evidence>
<evidence type="ECO:0000256" key="5">
    <source>
        <dbReference type="ARBA" id="ARBA00022837"/>
    </source>
</evidence>
<evidence type="ECO:0000313" key="10">
    <source>
        <dbReference type="EMBL" id="QBM29221.1"/>
    </source>
</evidence>
<gene>
    <name evidence="10" type="ORF">HPF_16130</name>
</gene>
<evidence type="ECO:0000256" key="6">
    <source>
        <dbReference type="ARBA" id="ARBA00023263"/>
    </source>
</evidence>
<protein>
    <submittedName>
        <fullName evidence="10">Neisseria PilC protein</fullName>
    </submittedName>
</protein>
<keyword evidence="8" id="KW-0732">Signal</keyword>
<evidence type="ECO:0000256" key="1">
    <source>
        <dbReference type="ARBA" id="ARBA00004561"/>
    </source>
</evidence>
<comment type="subcellular location">
    <subcellularLocation>
        <location evidence="1">Fimbrium</location>
    </subcellularLocation>
</comment>
<feature type="signal peptide" evidence="8">
    <location>
        <begin position="1"/>
        <end position="31"/>
    </location>
</feature>
<dbReference type="SUPFAM" id="SSF50998">
    <property type="entry name" value="Quinoprotein alcohol dehydrogenase-like"/>
    <property type="match status" value="1"/>
</dbReference>
<evidence type="ECO:0000256" key="7">
    <source>
        <dbReference type="SAM" id="MobiDB-lite"/>
    </source>
</evidence>
<keyword evidence="11" id="KW-1185">Reference proteome</keyword>
<evidence type="ECO:0000256" key="4">
    <source>
        <dbReference type="ARBA" id="ARBA00022723"/>
    </source>
</evidence>
<dbReference type="InterPro" id="IPR011047">
    <property type="entry name" value="Quinoprotein_ADH-like_sf"/>
</dbReference>
<feature type="chain" id="PRO_5020794314" evidence="8">
    <location>
        <begin position="32"/>
        <end position="1447"/>
    </location>
</feature>
<evidence type="ECO:0000256" key="3">
    <source>
        <dbReference type="ARBA" id="ARBA00022558"/>
    </source>
</evidence>
<evidence type="ECO:0000313" key="11">
    <source>
        <dbReference type="Proteomes" id="UP000293912"/>
    </source>
</evidence>
<keyword evidence="4" id="KW-0479">Metal-binding</keyword>
<evidence type="ECO:0000256" key="8">
    <source>
        <dbReference type="SAM" id="SignalP"/>
    </source>
</evidence>
<keyword evidence="3" id="KW-1029">Fimbrium biogenesis</keyword>
<name>A0A4P6X654_HYDPS</name>
<dbReference type="Pfam" id="PF05567">
    <property type="entry name" value="T4P_PilY1"/>
    <property type="match status" value="1"/>
</dbReference>
<feature type="compositionally biased region" description="Polar residues" evidence="7">
    <location>
        <begin position="1009"/>
        <end position="1030"/>
    </location>
</feature>
<proteinExistence type="inferred from homology"/>
<dbReference type="RefSeq" id="WP_165961727.1">
    <property type="nucleotide sequence ID" value="NZ_CP037867.1"/>
</dbReference>
<sequence length="1447" mass="156882" precursor="true">MNSPVTNRLARRLLWSAALGALLLPAMQVWAQPANRPLLTNQSGAKPNLMVALDNSGSMAFTYHETYNVTDSNEYQRRYCPSPYSRSSSTDATTFANGVGQEANTTNGPPAVYTCYQRVRVSGNWVTQARTNVSLAYTPDQNILNWSAQRSAEVNPIYYNPRVRYLPRVDGSGAIVNPRDPLLPATVPASERGLTYNVVWVSNQNSADFRYTVYQRSVAPSDFRIYHSMYADNAASPPAGSAATRNSQGHVNTLAPTGFTSRYNLQYTLKIPQHIAYTTAPTAGPATTFSYAYCSNVVTNALGQETGCAARTRVDVRLGDTATYTIPTPNNRTDCTANVCNNAQEVANILNWYRWYSTRQLATSTAIGLALADTDATGALNIPSKFDNELRIGYLPINQRYDGPLTLPPGAGAPATLSRGVRMLNRGSTANNELFNWLNTMVSQGGTPLHFAVERAASYYSMQAGVTENPWRTDPTDSSTPEMSCRRSFNLLFSDGGWTSGAPWGPTVPGLDYDNINGPTFSRTRADGTTESFSYSPTGINTPAGRARYVPFPSTGTGSLADLTARYYWHTDMHPGLDDNIQNGNGQPTFWQNMTTYTVGYLIEPSAGEAPPAPAPLPPGLSFRQINEYITQYKLNGLGGTTLPPAFPTGNLLTSGAQTRVDDFIHAGYTGGARSFSAKTADDVKSIFNTVLAEILGASGRDAGVSVNTGGGDNSTLAGRLKYTVSYRTMYNTGDILARQLAADGSETGVTVWSANQLMPSHSARRVFTMHSLNQPVDFIGSFSGLQSDIQSALATGPDAGRIRSDASFINYLRGDNTALDSYGMLFRQRESKIAAMVNPPAVFMGGGRDYAYDQDGSGGVDGRGSYVDYTNRKRGYPASLFVATNAGTMHAFSAEAGTELAAVMPRRSLRRMLNFADEPYTFEYVLDGPITENDIFDRRKANAEGLTAANEWRAWRHLAVGTGGRGERLVYGVNSPIKPGITPNRIPDRQDFLWETGPDVIDNADGSDVTTGYMSNSARSGQTEDLSDATNARRGRWIVAINNGHYNGEPNGEKNGLVVLDAVTGEVIRTIPLPDAYPAGDGLSGVTLLRSYGTNTRVVAAYAGDAMGQLWKFNLSGDPSTWHVEHNRPLFTVPGNRPIYGHPAWQAHEAGGFIVVFGTGILLDEDHLEDLGEQTIYGIWDRQNLDGTMLNNETFTPVDQSQLEERTVVQASEASRNGFFYYAITGDTIDWENQRGWFMRMNNVHQRDNALRAGERSIADVQNFGRSVIITSTVLRPPPEGEMCTAASLPGNYVYIVNAQSASPELSRSFDVDGDGRLDAWDSNSDSRVDAGYAVAFAPLGGFTRGISVSRFRSRPDGTALPDDPQTDTGDPSDPQVAESITDRMEKAADEAAGESSMSDAGRAPKCRTMRGIILGTEETPLGAGVYCPTTGWSRTQFQLSAPPSN</sequence>
<feature type="domain" description="PilY1 beta-propeller" evidence="9">
    <location>
        <begin position="838"/>
        <end position="1185"/>
    </location>
</feature>
<comment type="similarity">
    <text evidence="2">Belongs to the PilY1 family.</text>
</comment>
<reference evidence="10 11" key="1">
    <citation type="submission" date="2019-03" db="EMBL/GenBank/DDBJ databases">
        <authorList>
            <person name="Sebastian G."/>
            <person name="Baumann P."/>
            <person name="Ruckert C."/>
            <person name="Kalinowski J."/>
            <person name="Nebel B."/>
            <person name="Takors R."/>
            <person name="Blombach B."/>
        </authorList>
    </citation>
    <scope>NUCLEOTIDE SEQUENCE [LARGE SCALE GENOMIC DNA]</scope>
    <source>
        <strain evidence="10 11">DSM 1084</strain>
    </source>
</reference>
<dbReference type="GO" id="GO:0009289">
    <property type="term" value="C:pilus"/>
    <property type="evidence" value="ECO:0007669"/>
    <property type="project" value="UniProtKB-SubCell"/>
</dbReference>
<keyword evidence="5" id="KW-0106">Calcium</keyword>
<evidence type="ECO:0000256" key="2">
    <source>
        <dbReference type="ARBA" id="ARBA00008387"/>
    </source>
</evidence>
<organism evidence="10 11">
    <name type="scientific">Hydrogenophaga pseudoflava</name>
    <name type="common">Pseudomonas carboxydoflava</name>
    <dbReference type="NCBI Taxonomy" id="47421"/>
    <lineage>
        <taxon>Bacteria</taxon>
        <taxon>Pseudomonadati</taxon>
        <taxon>Pseudomonadota</taxon>
        <taxon>Betaproteobacteria</taxon>
        <taxon>Burkholderiales</taxon>
        <taxon>Comamonadaceae</taxon>
        <taxon>Hydrogenophaga</taxon>
    </lineage>
</organism>
<dbReference type="GO" id="GO:0046872">
    <property type="term" value="F:metal ion binding"/>
    <property type="evidence" value="ECO:0007669"/>
    <property type="project" value="UniProtKB-KW"/>
</dbReference>
<feature type="region of interest" description="Disordered" evidence="7">
    <location>
        <begin position="1005"/>
        <end position="1030"/>
    </location>
</feature>
<dbReference type="InterPro" id="IPR008707">
    <property type="entry name" value="B-propeller_PilY1"/>
</dbReference>
<keyword evidence="6" id="KW-0281">Fimbrium</keyword>
<dbReference type="Proteomes" id="UP000293912">
    <property type="component" value="Chromosome"/>
</dbReference>
<dbReference type="KEGG" id="hpse:HPF_16130"/>
<feature type="compositionally biased region" description="Basic and acidic residues" evidence="7">
    <location>
        <begin position="1382"/>
        <end position="1391"/>
    </location>
</feature>
<dbReference type="EMBL" id="CP037867">
    <property type="protein sequence ID" value="QBM29221.1"/>
    <property type="molecule type" value="Genomic_DNA"/>
</dbReference>
<feature type="region of interest" description="Disordered" evidence="7">
    <location>
        <begin position="1352"/>
        <end position="1406"/>
    </location>
</feature>
<accession>A0A4P6X654</accession>